<keyword evidence="13" id="KW-0966">Cell projection</keyword>
<evidence type="ECO:0000256" key="2">
    <source>
        <dbReference type="ARBA" id="ARBA00004418"/>
    </source>
</evidence>
<dbReference type="Pfam" id="PF01832">
    <property type="entry name" value="Glucosaminidase"/>
    <property type="match status" value="1"/>
</dbReference>
<organism evidence="13 14">
    <name type="scientific">Methylophaga lonarensis MPL</name>
    <dbReference type="NCBI Taxonomy" id="1286106"/>
    <lineage>
        <taxon>Bacteria</taxon>
        <taxon>Pseudomonadati</taxon>
        <taxon>Pseudomonadota</taxon>
        <taxon>Gammaproteobacteria</taxon>
        <taxon>Thiotrichales</taxon>
        <taxon>Piscirickettsiaceae</taxon>
        <taxon>Methylophaga</taxon>
    </lineage>
</organism>
<evidence type="ECO:0000256" key="9">
    <source>
        <dbReference type="ARBA" id="ARBA00023295"/>
    </source>
</evidence>
<evidence type="ECO:0000259" key="12">
    <source>
        <dbReference type="SMART" id="SM00047"/>
    </source>
</evidence>
<dbReference type="AlphaFoldDB" id="M7P450"/>
<sequence length="334" mass="37292">MTLNAVKQNALDFHGLNQLRNQAAQTSAGDKDQQQVLREVAGQFEALFISMMLKSMREASLADGIFDSSQSKMYREMADQQMAMDMAGRGGLGLQDVIMRQLGGNEKPSVLEDTPAAKGFSMDTVNIRSSLMPHAEQRILEQVRQAKPDRLTPRDQLELDNIRAIQSGKPLVFDSPASFVRQLWPMAEQAAEKIGVSPEVIIAQAALETGWGKHVLQNSDGSSSHNLFNIKAGRSWTGNTTQLNALEFHDGKAVRELSQFRSYGSYQQSFDDYVEFLQTQPRYQTALRYSHNPERFIEELHRAGYATDPNYADKIKRIMQGATVAQNSHGSAYS</sequence>
<evidence type="ECO:0000256" key="10">
    <source>
        <dbReference type="ARBA" id="ARBA00023316"/>
    </source>
</evidence>
<comment type="similarity">
    <text evidence="4">In the C-terminal section; belongs to the glycosyl hydrolase 73 family.</text>
</comment>
<dbReference type="InterPro" id="IPR019301">
    <property type="entry name" value="Flagellar_prot_FlgJ_N"/>
</dbReference>
<evidence type="ECO:0000256" key="11">
    <source>
        <dbReference type="ARBA" id="ARBA00030835"/>
    </source>
</evidence>
<accession>M7P450</accession>
<dbReference type="GO" id="GO:0044780">
    <property type="term" value="P:bacterial-type flagellum assembly"/>
    <property type="evidence" value="ECO:0007669"/>
    <property type="project" value="InterPro"/>
</dbReference>
<dbReference type="NCBIfam" id="TIGR02541">
    <property type="entry name" value="flagell_FlgJ"/>
    <property type="match status" value="1"/>
</dbReference>
<dbReference type="InterPro" id="IPR002901">
    <property type="entry name" value="MGlyc_endo_b_GlcNAc-like_dom"/>
</dbReference>
<proteinExistence type="inferred from homology"/>
<evidence type="ECO:0000256" key="3">
    <source>
        <dbReference type="ARBA" id="ARBA00006880"/>
    </source>
</evidence>
<evidence type="ECO:0000313" key="13">
    <source>
        <dbReference type="EMBL" id="EMR14292.1"/>
    </source>
</evidence>
<keyword evidence="9" id="KW-0326">Glycosidase</keyword>
<keyword evidence="7" id="KW-1005">Bacterial flagellum biogenesis</keyword>
<feature type="domain" description="Mannosyl-glycoprotein endo-beta-N-acetylglucosamidase-like" evidence="12">
    <location>
        <begin position="169"/>
        <end position="328"/>
    </location>
</feature>
<keyword evidence="14" id="KW-1185">Reference proteome</keyword>
<dbReference type="PATRIC" id="fig|1286106.3.peg.76"/>
<keyword evidence="6" id="KW-0574">Periplasm</keyword>
<dbReference type="Gene3D" id="2.10.70.40">
    <property type="entry name" value="peptidoglycan hydrolase"/>
    <property type="match status" value="1"/>
</dbReference>
<dbReference type="SMART" id="SM00047">
    <property type="entry name" value="LYZ2"/>
    <property type="match status" value="1"/>
</dbReference>
<dbReference type="InterPro" id="IPR023346">
    <property type="entry name" value="Lysozyme-like_dom_sf"/>
</dbReference>
<evidence type="ECO:0000256" key="1">
    <source>
        <dbReference type="ARBA" id="ARBA00002954"/>
    </source>
</evidence>
<keyword evidence="13" id="KW-0969">Cilium</keyword>
<comment type="function">
    <text evidence="1">Flagellum-specific muramidase which hydrolyzes the peptidoglycan layer to assemble the rod structure in the periplasmic space.</text>
</comment>
<evidence type="ECO:0000256" key="5">
    <source>
        <dbReference type="ARBA" id="ARBA00013433"/>
    </source>
</evidence>
<dbReference type="EMBL" id="APHR01000002">
    <property type="protein sequence ID" value="EMR14292.1"/>
    <property type="molecule type" value="Genomic_DNA"/>
</dbReference>
<dbReference type="GO" id="GO:0016798">
    <property type="term" value="F:hydrolase activity, acting on glycosyl bonds"/>
    <property type="evidence" value="ECO:0007669"/>
    <property type="project" value="UniProtKB-KW"/>
</dbReference>
<keyword evidence="8" id="KW-0378">Hydrolase</keyword>
<name>M7P450_9GAMM</name>
<comment type="caution">
    <text evidence="13">The sequence shown here is derived from an EMBL/GenBank/DDBJ whole genome shotgun (WGS) entry which is preliminary data.</text>
</comment>
<dbReference type="eggNOG" id="COG1705">
    <property type="taxonomic scope" value="Bacteria"/>
</dbReference>
<dbReference type="GO" id="GO:0042597">
    <property type="term" value="C:periplasmic space"/>
    <property type="evidence" value="ECO:0007669"/>
    <property type="project" value="UniProtKB-SubCell"/>
</dbReference>
<dbReference type="eggNOG" id="COG3951">
    <property type="taxonomic scope" value="Bacteria"/>
</dbReference>
<dbReference type="PANTHER" id="PTHR33308:SF9">
    <property type="entry name" value="PEPTIDOGLYCAN HYDROLASE FLGJ"/>
    <property type="match status" value="1"/>
</dbReference>
<comment type="similarity">
    <text evidence="3">In the N-terminal section; belongs to the FlgJ family.</text>
</comment>
<dbReference type="SUPFAM" id="SSF53955">
    <property type="entry name" value="Lysozyme-like"/>
    <property type="match status" value="1"/>
</dbReference>
<keyword evidence="10" id="KW-0961">Cell wall biogenesis/degradation</keyword>
<evidence type="ECO:0000256" key="7">
    <source>
        <dbReference type="ARBA" id="ARBA00022795"/>
    </source>
</evidence>
<dbReference type="GO" id="GO:0071555">
    <property type="term" value="P:cell wall organization"/>
    <property type="evidence" value="ECO:0007669"/>
    <property type="project" value="UniProtKB-KW"/>
</dbReference>
<dbReference type="InterPro" id="IPR013377">
    <property type="entry name" value="FlgJ"/>
</dbReference>
<protein>
    <recommendedName>
        <fullName evidence="5">Peptidoglycan hydrolase FlgJ</fullName>
    </recommendedName>
    <alternativeName>
        <fullName evidence="11">Muramidase FlgJ</fullName>
    </alternativeName>
</protein>
<dbReference type="Proteomes" id="UP000012019">
    <property type="component" value="Unassembled WGS sequence"/>
</dbReference>
<dbReference type="PANTHER" id="PTHR33308">
    <property type="entry name" value="PEPTIDOGLYCAN HYDROLASE FLGJ"/>
    <property type="match status" value="1"/>
</dbReference>
<gene>
    <name evidence="13" type="primary">flgJ</name>
    <name evidence="13" type="ORF">MPL1_00387</name>
</gene>
<dbReference type="GO" id="GO:0004040">
    <property type="term" value="F:amidase activity"/>
    <property type="evidence" value="ECO:0007669"/>
    <property type="project" value="InterPro"/>
</dbReference>
<dbReference type="InterPro" id="IPR051056">
    <property type="entry name" value="Glycosyl_Hydrolase_73"/>
</dbReference>
<evidence type="ECO:0000256" key="6">
    <source>
        <dbReference type="ARBA" id="ARBA00022764"/>
    </source>
</evidence>
<dbReference type="STRING" id="1286106.MPL1_00387"/>
<comment type="subcellular location">
    <subcellularLocation>
        <location evidence="2">Periplasm</location>
    </subcellularLocation>
</comment>
<evidence type="ECO:0000256" key="4">
    <source>
        <dbReference type="ARBA" id="ARBA00007974"/>
    </source>
</evidence>
<reference evidence="13 14" key="1">
    <citation type="journal article" date="2013" name="Genome Announc.">
        <title>Draft Genome Sequence of Methylophaga lonarensis MPLT, a Haloalkaliphilic (Non-Methane-Utilizing) Methylotroph.</title>
        <authorList>
            <person name="Shetty S.A."/>
            <person name="Marathe N.P."/>
            <person name="Munot H."/>
            <person name="Antony C.P."/>
            <person name="Dhotre D.P."/>
            <person name="Murrell J.C."/>
            <person name="Shouche Y.S."/>
        </authorList>
    </citation>
    <scope>NUCLEOTIDE SEQUENCE [LARGE SCALE GENOMIC DNA]</scope>
    <source>
        <strain evidence="13 14">MPL</strain>
    </source>
</reference>
<keyword evidence="13" id="KW-0282">Flagellum</keyword>
<dbReference type="Gene3D" id="1.10.530.10">
    <property type="match status" value="1"/>
</dbReference>
<evidence type="ECO:0000313" key="14">
    <source>
        <dbReference type="Proteomes" id="UP000012019"/>
    </source>
</evidence>
<dbReference type="OrthoDB" id="289937at2"/>
<dbReference type="GO" id="GO:0071973">
    <property type="term" value="P:bacterial-type flagellum-dependent cell motility"/>
    <property type="evidence" value="ECO:0007669"/>
    <property type="project" value="TreeGrafter"/>
</dbReference>
<dbReference type="Pfam" id="PF10135">
    <property type="entry name" value="Rod-binding"/>
    <property type="match status" value="1"/>
</dbReference>
<evidence type="ECO:0000256" key="8">
    <source>
        <dbReference type="ARBA" id="ARBA00022801"/>
    </source>
</evidence>
<dbReference type="RefSeq" id="WP_009725145.1">
    <property type="nucleotide sequence ID" value="NZ_APHR01000002.1"/>
</dbReference>